<keyword evidence="2" id="KW-0812">Transmembrane</keyword>
<name>A0A517QIP0_9PLAN</name>
<feature type="region of interest" description="Disordered" evidence="1">
    <location>
        <begin position="199"/>
        <end position="219"/>
    </location>
</feature>
<evidence type="ECO:0000313" key="3">
    <source>
        <dbReference type="EMBL" id="QDT31494.1"/>
    </source>
</evidence>
<dbReference type="OrthoDB" id="272719at2"/>
<accession>A0A517QIP0</accession>
<protein>
    <submittedName>
        <fullName evidence="3">Uncharacterized protein</fullName>
    </submittedName>
</protein>
<dbReference type="EMBL" id="CP036267">
    <property type="protein sequence ID" value="QDT31494.1"/>
    <property type="molecule type" value="Genomic_DNA"/>
</dbReference>
<feature type="compositionally biased region" description="Polar residues" evidence="1">
    <location>
        <begin position="133"/>
        <end position="147"/>
    </location>
</feature>
<feature type="region of interest" description="Disordered" evidence="1">
    <location>
        <begin position="231"/>
        <end position="277"/>
    </location>
</feature>
<feature type="compositionally biased region" description="Polar residues" evidence="1">
    <location>
        <begin position="199"/>
        <end position="210"/>
    </location>
</feature>
<evidence type="ECO:0000256" key="2">
    <source>
        <dbReference type="SAM" id="Phobius"/>
    </source>
</evidence>
<keyword evidence="2" id="KW-0472">Membrane</keyword>
<keyword evidence="2" id="KW-1133">Transmembrane helix</keyword>
<reference evidence="3 4" key="1">
    <citation type="submission" date="2019-02" db="EMBL/GenBank/DDBJ databases">
        <title>Deep-cultivation of Planctomycetes and their phenomic and genomic characterization uncovers novel biology.</title>
        <authorList>
            <person name="Wiegand S."/>
            <person name="Jogler M."/>
            <person name="Boedeker C."/>
            <person name="Pinto D."/>
            <person name="Vollmers J."/>
            <person name="Rivas-Marin E."/>
            <person name="Kohn T."/>
            <person name="Peeters S.H."/>
            <person name="Heuer A."/>
            <person name="Rast P."/>
            <person name="Oberbeckmann S."/>
            <person name="Bunk B."/>
            <person name="Jeske O."/>
            <person name="Meyerdierks A."/>
            <person name="Storesund J.E."/>
            <person name="Kallscheuer N."/>
            <person name="Luecker S."/>
            <person name="Lage O.M."/>
            <person name="Pohl T."/>
            <person name="Merkel B.J."/>
            <person name="Hornburger P."/>
            <person name="Mueller R.-W."/>
            <person name="Bruemmer F."/>
            <person name="Labrenz M."/>
            <person name="Spormann A.M."/>
            <person name="Op den Camp H."/>
            <person name="Overmann J."/>
            <person name="Amann R."/>
            <person name="Jetten M.S.M."/>
            <person name="Mascher T."/>
            <person name="Medema M.H."/>
            <person name="Devos D.P."/>
            <person name="Kaster A.-K."/>
            <person name="Ovreas L."/>
            <person name="Rohde M."/>
            <person name="Galperin M.Y."/>
            <person name="Jogler C."/>
        </authorList>
    </citation>
    <scope>NUCLEOTIDE SEQUENCE [LARGE SCALE GENOMIC DNA]</scope>
    <source>
        <strain evidence="3 4">Mal48</strain>
    </source>
</reference>
<evidence type="ECO:0000313" key="4">
    <source>
        <dbReference type="Proteomes" id="UP000315724"/>
    </source>
</evidence>
<proteinExistence type="predicted"/>
<feature type="region of interest" description="Disordered" evidence="1">
    <location>
        <begin position="133"/>
        <end position="152"/>
    </location>
</feature>
<keyword evidence="4" id="KW-1185">Reference proteome</keyword>
<dbReference type="AlphaFoldDB" id="A0A517QIP0"/>
<dbReference type="RefSeq" id="WP_145196102.1">
    <property type="nucleotide sequence ID" value="NZ_CP036267.1"/>
</dbReference>
<evidence type="ECO:0000256" key="1">
    <source>
        <dbReference type="SAM" id="MobiDB-lite"/>
    </source>
</evidence>
<dbReference type="KEGG" id="tpol:Mal48_07280"/>
<feature type="transmembrane region" description="Helical" evidence="2">
    <location>
        <begin position="172"/>
        <end position="190"/>
    </location>
</feature>
<feature type="region of interest" description="Disordered" evidence="1">
    <location>
        <begin position="309"/>
        <end position="352"/>
    </location>
</feature>
<sequence>MRLTLRTVLAYLDDVLEPAEAREIGQKINESKEASALVSQIREAIRRRRNGAPELAGPGSGPDPNIVSEYLENVLPANQVVEFEQLCRRSEVHLAEVAACHKILTMVMGQPIDVSDELRERMYELGATKKTSSEAPVSVAPQMTTGMGSPPSGGFKEGLPEYLTRGQNTNRIWTVLIVVLMAGAWVALVVSDKSIWTTPESKDQVVQQDSPGPDEVEKEGDAVIPAASAPKAATMVGKQGQPVAQSSPQADGRRGVAGGVSVNPPPPPESEATTSNLQKPNLASSVEMKPANPDLVKSNPVVEVPPQNEIAKASTPGNPPVPNPPAVKNEAEMPATTPGENPNPPEVNVLDEPRLSLVPPERINIIRRKDAMEWFTIQTGAVSPGDDFAAPAPFRGELALGDDLTIQLMEGTRIQRLKRSEEVDLRFAVNRGRVLVSRPPTSLHPTVVEVTVQDRSWKLHFEKPETVFAIEVILPQPTGVPGEHFNYKLKKAVSGGVAVVQGNLKVWWNEKDSLDLVSQHGWLALPKANEPFNLSAPSVIPAWTRSEEQKQTPAKRQSAIAFQKEFLDNVLMSIGPVVSDRRAMISEFATQTLVLTGDLLEVVPALSSDHKETRIAAIIGLRQWLLMDAENVVLLREEMERQMLPSIIDVVIDLLWGFSPEDGQSSEISLQLVEQLGNEDLAIRELAHFQVTQLSGRNYGYHAQAPVPERRAAIGRWLDFLKREGSLVQPE</sequence>
<gene>
    <name evidence="3" type="ORF">Mal48_07280</name>
</gene>
<organism evidence="3 4">
    <name type="scientific">Thalassoglobus polymorphus</name>
    <dbReference type="NCBI Taxonomy" id="2527994"/>
    <lineage>
        <taxon>Bacteria</taxon>
        <taxon>Pseudomonadati</taxon>
        <taxon>Planctomycetota</taxon>
        <taxon>Planctomycetia</taxon>
        <taxon>Planctomycetales</taxon>
        <taxon>Planctomycetaceae</taxon>
        <taxon>Thalassoglobus</taxon>
    </lineage>
</organism>
<dbReference type="Proteomes" id="UP000315724">
    <property type="component" value="Chromosome"/>
</dbReference>